<sequence length="249" mass="27524">MTNRITSSTGLLALAATTLMLSTGALAAPDSHDGRQQQQSPQHNNSGRQGDSRDQRRQGGSYQQGPQHSHQQQPQQPVTRAPAGQRGSVVPQLPSGYRMVHHRDHDYYYVRGLWYRPHGGSFIIVMPPVGLSIPVLPTGYVTLTIGGQPYYRYEDVYYVQRGAQYVVVDAPSSAQTSSTDALFIYPARNQSEQQQAQDKYECHQWGSNQTGYDPTQPYGGVAASQSVASRADYQRAMTACLEARGYTVR</sequence>
<evidence type="ECO:0000313" key="3">
    <source>
        <dbReference type="EMBL" id="ONM44091.1"/>
    </source>
</evidence>
<organism evidence="3 4">
    <name type="scientific">Halopseudomonas pachastrellae</name>
    <dbReference type="NCBI Taxonomy" id="254161"/>
    <lineage>
        <taxon>Bacteria</taxon>
        <taxon>Pseudomonadati</taxon>
        <taxon>Pseudomonadota</taxon>
        <taxon>Gammaproteobacteria</taxon>
        <taxon>Pseudomonadales</taxon>
        <taxon>Pseudomonadaceae</taxon>
        <taxon>Halopseudomonas</taxon>
    </lineage>
</organism>
<accession>A0A1S8DGJ3</accession>
<dbReference type="Proteomes" id="UP000242847">
    <property type="component" value="Unassembled WGS sequence"/>
</dbReference>
<comment type="caution">
    <text evidence="3">The sequence shown here is derived from an EMBL/GenBank/DDBJ whole genome shotgun (WGS) entry which is preliminary data.</text>
</comment>
<dbReference type="STRING" id="254161.SAMN05216256_11628"/>
<proteinExistence type="predicted"/>
<feature type="region of interest" description="Disordered" evidence="1">
    <location>
        <begin position="25"/>
        <end position="95"/>
    </location>
</feature>
<dbReference type="AlphaFoldDB" id="A0A1S8DGJ3"/>
<keyword evidence="4" id="KW-1185">Reference proteome</keyword>
<feature type="compositionally biased region" description="Low complexity" evidence="1">
    <location>
        <begin position="58"/>
        <end position="77"/>
    </location>
</feature>
<dbReference type="OrthoDB" id="196716at2"/>
<evidence type="ECO:0000256" key="2">
    <source>
        <dbReference type="SAM" id="SignalP"/>
    </source>
</evidence>
<feature type="signal peptide" evidence="2">
    <location>
        <begin position="1"/>
        <end position="27"/>
    </location>
</feature>
<feature type="chain" id="PRO_5010569504" description="Glycine zipper family protein" evidence="2">
    <location>
        <begin position="28"/>
        <end position="249"/>
    </location>
</feature>
<reference evidence="3 4" key="1">
    <citation type="submission" date="2017-01" db="EMBL/GenBank/DDBJ databases">
        <title>Draft genome sequence of Pseudomonas pachastrellae type strain CCUG 46540T from a deep sea.</title>
        <authorList>
            <person name="Gomila M."/>
            <person name="Mulet M."/>
            <person name="Lalucat J."/>
            <person name="Garcia-Valdes E."/>
        </authorList>
    </citation>
    <scope>NUCLEOTIDE SEQUENCE [LARGE SCALE GENOMIC DNA]</scope>
    <source>
        <strain evidence="3 4">CCUG 46540</strain>
    </source>
</reference>
<dbReference type="EMBL" id="MUBC01000017">
    <property type="protein sequence ID" value="ONM44091.1"/>
    <property type="molecule type" value="Genomic_DNA"/>
</dbReference>
<evidence type="ECO:0000313" key="4">
    <source>
        <dbReference type="Proteomes" id="UP000242847"/>
    </source>
</evidence>
<gene>
    <name evidence="3" type="ORF">BXT89_09250</name>
</gene>
<keyword evidence="2" id="KW-0732">Signal</keyword>
<dbReference type="Pfam" id="PF20125">
    <property type="entry name" value="DUF6515"/>
    <property type="match status" value="1"/>
</dbReference>
<evidence type="ECO:0000256" key="1">
    <source>
        <dbReference type="SAM" id="MobiDB-lite"/>
    </source>
</evidence>
<evidence type="ECO:0008006" key="5">
    <source>
        <dbReference type="Google" id="ProtNLM"/>
    </source>
</evidence>
<feature type="compositionally biased region" description="Polar residues" evidence="1">
    <location>
        <begin position="36"/>
        <end position="45"/>
    </location>
</feature>
<protein>
    <recommendedName>
        <fullName evidence="5">Glycine zipper family protein</fullName>
    </recommendedName>
</protein>
<dbReference type="RefSeq" id="WP_083726960.1">
    <property type="nucleotide sequence ID" value="NZ_FOUD01000016.1"/>
</dbReference>
<name>A0A1S8DGJ3_9GAMM</name>
<dbReference type="InterPro" id="IPR045398">
    <property type="entry name" value="DUF6515"/>
</dbReference>